<keyword evidence="4" id="KW-1185">Reference proteome</keyword>
<evidence type="ECO:0000256" key="2">
    <source>
        <dbReference type="SAM" id="Phobius"/>
    </source>
</evidence>
<gene>
    <name evidence="3" type="ORF">CGE01nite_08260</name>
</gene>
<feature type="region of interest" description="Disordered" evidence="1">
    <location>
        <begin position="30"/>
        <end position="72"/>
    </location>
</feature>
<comment type="caution">
    <text evidence="3">The sequence shown here is derived from an EMBL/GenBank/DDBJ whole genome shotgun (WGS) entry which is preliminary data.</text>
</comment>
<protein>
    <recommendedName>
        <fullName evidence="5">Cell wall-active antibiotics response LiaF-like C-terminal domain-containing protein</fullName>
    </recommendedName>
</protein>
<feature type="compositionally biased region" description="Basic and acidic residues" evidence="1">
    <location>
        <begin position="31"/>
        <end position="41"/>
    </location>
</feature>
<sequence length="310" mass="30538">MKRFGQRPGRGILSPGLARAISVLRMSAELPESRPTADGRRTATAVDPAPSSPAFDAVLDPTGSGGTAAPAQPGRGKVLGWVIGIALAIVVGVGAYAVFGGKGAADDATNDDGGPVSASIARGTADTAALTLEGSVGSVLLRADAGADELVGIEATGADAAAQLSEGDPAVATLAGDASKVRLAPEVAWTVALGAETDTVTANLMGAKVAGVEVTAGARSVDLTLPVPDAPVTVDLKSGLGSFVLHVPAGVAVLVDVQTGAGQVMVDDRTENAVEAGTQIPTEGFSADGPHYVVKVSSGVGTIMVHHDAA</sequence>
<keyword evidence="2" id="KW-0472">Membrane</keyword>
<feature type="transmembrane region" description="Helical" evidence="2">
    <location>
        <begin position="78"/>
        <end position="99"/>
    </location>
</feature>
<evidence type="ECO:0008006" key="5">
    <source>
        <dbReference type="Google" id="ProtNLM"/>
    </source>
</evidence>
<name>A0A4Y3KKD1_9CELL</name>
<evidence type="ECO:0000256" key="1">
    <source>
        <dbReference type="SAM" id="MobiDB-lite"/>
    </source>
</evidence>
<organism evidence="3 4">
    <name type="scientific">Cellulomonas gelida</name>
    <dbReference type="NCBI Taxonomy" id="1712"/>
    <lineage>
        <taxon>Bacteria</taxon>
        <taxon>Bacillati</taxon>
        <taxon>Actinomycetota</taxon>
        <taxon>Actinomycetes</taxon>
        <taxon>Micrococcales</taxon>
        <taxon>Cellulomonadaceae</taxon>
        <taxon>Cellulomonas</taxon>
    </lineage>
</organism>
<evidence type="ECO:0000313" key="3">
    <source>
        <dbReference type="EMBL" id="GEA83575.1"/>
    </source>
</evidence>
<dbReference type="AlphaFoldDB" id="A0A4Y3KKD1"/>
<evidence type="ECO:0000313" key="4">
    <source>
        <dbReference type="Proteomes" id="UP000320461"/>
    </source>
</evidence>
<proteinExistence type="predicted"/>
<dbReference type="Proteomes" id="UP000320461">
    <property type="component" value="Unassembled WGS sequence"/>
</dbReference>
<reference evidence="3 4" key="1">
    <citation type="submission" date="2019-06" db="EMBL/GenBank/DDBJ databases">
        <title>Whole genome shotgun sequence of Cellulomonas gelida NBRC 3748.</title>
        <authorList>
            <person name="Hosoyama A."/>
            <person name="Uohara A."/>
            <person name="Ohji S."/>
            <person name="Ichikawa N."/>
        </authorList>
    </citation>
    <scope>NUCLEOTIDE SEQUENCE [LARGE SCALE GENOMIC DNA]</scope>
    <source>
        <strain evidence="3 4">NBRC 3748</strain>
    </source>
</reference>
<keyword evidence="2" id="KW-1133">Transmembrane helix</keyword>
<keyword evidence="2" id="KW-0812">Transmembrane</keyword>
<accession>A0A4Y3KKD1</accession>
<dbReference type="EMBL" id="BJLQ01000006">
    <property type="protein sequence ID" value="GEA83575.1"/>
    <property type="molecule type" value="Genomic_DNA"/>
</dbReference>